<feature type="chain" id="PRO_5012884077" evidence="1">
    <location>
        <begin position="25"/>
        <end position="432"/>
    </location>
</feature>
<keyword evidence="3" id="KW-1185">Reference proteome</keyword>
<evidence type="ECO:0000313" key="3">
    <source>
        <dbReference type="Proteomes" id="UP000184387"/>
    </source>
</evidence>
<name>A0A1M6QZY0_9PROT</name>
<reference evidence="2 3" key="1">
    <citation type="submission" date="2016-11" db="EMBL/GenBank/DDBJ databases">
        <authorList>
            <person name="Jaros S."/>
            <person name="Januszkiewicz K."/>
            <person name="Wedrychowicz H."/>
        </authorList>
    </citation>
    <scope>NUCLEOTIDE SEQUENCE [LARGE SCALE GENOMIC DNA]</scope>
    <source>
        <strain evidence="2 3">DSM 14916</strain>
    </source>
</reference>
<organism evidence="2 3">
    <name type="scientific">Muricoccus roseus</name>
    <dbReference type="NCBI Taxonomy" id="198092"/>
    <lineage>
        <taxon>Bacteria</taxon>
        <taxon>Pseudomonadati</taxon>
        <taxon>Pseudomonadota</taxon>
        <taxon>Alphaproteobacteria</taxon>
        <taxon>Acetobacterales</taxon>
        <taxon>Roseomonadaceae</taxon>
        <taxon>Muricoccus</taxon>
    </lineage>
</organism>
<sequence length="432" mass="46061">MRLFPLAFAWLALSPLAPLQEASAQPAAPSRPGPAAEAVELIEQDILFAHHRILGTEPDFRALAELAVDSRPPPARPPRDPERERRYLITLAERKLKAEFGAFDMGRVFSLRVGTDILGHDAERGGIPLRTGALRGISMRNAADRNLGFTLRFRNGAAIGTIPTTDADAAAAMLQRARLASLGDWAGRGVLTIRFVLAASLPLLPEMGDAPVLAEIVSAEVEAESGMRLHSFASVGSRQAAAAARRVGTPALAAADLSGLRIGMPLAQAGEVALRHYPEARPTGFYADLPEAATRGAREPKCSSGLVADLRAFDLPLAPEDSYGACITFQADDPAGAMAGHVGEVQELRFLPELTPEALRRELEQRFGQPVAELPTGQLLWIGRDAEAGARSGLLELQAEFVSLAEGGPRREPGSLLTLTLRRRAVPAGEES</sequence>
<dbReference type="EMBL" id="FQZF01000039">
    <property type="protein sequence ID" value="SHK25638.1"/>
    <property type="molecule type" value="Genomic_DNA"/>
</dbReference>
<dbReference type="Proteomes" id="UP000184387">
    <property type="component" value="Unassembled WGS sequence"/>
</dbReference>
<accession>A0A1M6QZY0</accession>
<dbReference type="AlphaFoldDB" id="A0A1M6QZY0"/>
<protein>
    <submittedName>
        <fullName evidence="2">Uncharacterized protein</fullName>
    </submittedName>
</protein>
<dbReference type="RefSeq" id="WP_073139345.1">
    <property type="nucleotide sequence ID" value="NZ_FQZF01000039.1"/>
</dbReference>
<dbReference type="OrthoDB" id="9930894at2"/>
<proteinExistence type="predicted"/>
<gene>
    <name evidence="2" type="ORF">SAMN02745194_04560</name>
</gene>
<evidence type="ECO:0000256" key="1">
    <source>
        <dbReference type="SAM" id="SignalP"/>
    </source>
</evidence>
<keyword evidence="1" id="KW-0732">Signal</keyword>
<feature type="signal peptide" evidence="1">
    <location>
        <begin position="1"/>
        <end position="24"/>
    </location>
</feature>
<evidence type="ECO:0000313" key="2">
    <source>
        <dbReference type="EMBL" id="SHK25638.1"/>
    </source>
</evidence>